<gene>
    <name evidence="5" type="ORF">BDV27DRAFT_154289</name>
</gene>
<dbReference type="Proteomes" id="UP000326268">
    <property type="component" value="Unassembled WGS sequence"/>
</dbReference>
<keyword evidence="4" id="KW-0274">FAD</keyword>
<evidence type="ECO:0000256" key="2">
    <source>
        <dbReference type="ARBA" id="ARBA00010139"/>
    </source>
</evidence>
<evidence type="ECO:0000313" key="6">
    <source>
        <dbReference type="Proteomes" id="UP000326268"/>
    </source>
</evidence>
<name>A0A5N7AE29_9EURO</name>
<dbReference type="EMBL" id="ML737588">
    <property type="protein sequence ID" value="KAE8368117.1"/>
    <property type="molecule type" value="Genomic_DNA"/>
</dbReference>
<dbReference type="Gene3D" id="3.50.50.60">
    <property type="entry name" value="FAD/NAD(P)-binding domain"/>
    <property type="match status" value="2"/>
</dbReference>
<protein>
    <recommendedName>
        <fullName evidence="7">FAD/NAD(P)-binding domain-containing protein</fullName>
    </recommendedName>
</protein>
<accession>A0A5N7AE29</accession>
<dbReference type="Pfam" id="PF13450">
    <property type="entry name" value="NAD_binding_8"/>
    <property type="match status" value="1"/>
</dbReference>
<dbReference type="GeneID" id="43656381"/>
<dbReference type="AlphaFoldDB" id="A0A5N7AE29"/>
<dbReference type="SUPFAM" id="SSF51905">
    <property type="entry name" value="FAD/NAD(P)-binding domain"/>
    <property type="match status" value="3"/>
</dbReference>
<dbReference type="PANTHER" id="PTHR42877">
    <property type="entry name" value="L-ORNITHINE N(5)-MONOOXYGENASE-RELATED"/>
    <property type="match status" value="1"/>
</dbReference>
<evidence type="ECO:0008006" key="7">
    <source>
        <dbReference type="Google" id="ProtNLM"/>
    </source>
</evidence>
<keyword evidence="3" id="KW-0285">Flavoprotein</keyword>
<dbReference type="OrthoDB" id="74360at2759"/>
<comment type="cofactor">
    <cofactor evidence="1">
        <name>FAD</name>
        <dbReference type="ChEBI" id="CHEBI:57692"/>
    </cofactor>
</comment>
<dbReference type="RefSeq" id="XP_031931198.1">
    <property type="nucleotide sequence ID" value="XM_032071935.1"/>
</dbReference>
<evidence type="ECO:0000313" key="5">
    <source>
        <dbReference type="EMBL" id="KAE8368117.1"/>
    </source>
</evidence>
<comment type="similarity">
    <text evidence="2">Belongs to the FAD-binding monooxygenase family.</text>
</comment>
<dbReference type="InterPro" id="IPR051209">
    <property type="entry name" value="FAD-bind_Monooxygenase_sf"/>
</dbReference>
<keyword evidence="6" id="KW-1185">Reference proteome</keyword>
<organism evidence="5 6">
    <name type="scientific">Aspergillus caelatus</name>
    <dbReference type="NCBI Taxonomy" id="61420"/>
    <lineage>
        <taxon>Eukaryota</taxon>
        <taxon>Fungi</taxon>
        <taxon>Dikarya</taxon>
        <taxon>Ascomycota</taxon>
        <taxon>Pezizomycotina</taxon>
        <taxon>Eurotiomycetes</taxon>
        <taxon>Eurotiomycetidae</taxon>
        <taxon>Eurotiales</taxon>
        <taxon>Aspergillaceae</taxon>
        <taxon>Aspergillus</taxon>
        <taxon>Aspergillus subgen. Circumdati</taxon>
    </lineage>
</organism>
<evidence type="ECO:0000256" key="4">
    <source>
        <dbReference type="ARBA" id="ARBA00022827"/>
    </source>
</evidence>
<evidence type="ECO:0000256" key="1">
    <source>
        <dbReference type="ARBA" id="ARBA00001974"/>
    </source>
</evidence>
<proteinExistence type="inferred from homology"/>
<evidence type="ECO:0000256" key="3">
    <source>
        <dbReference type="ARBA" id="ARBA00022630"/>
    </source>
</evidence>
<dbReference type="PANTHER" id="PTHR42877:SF12">
    <property type="entry name" value="MONOOXYGENASE"/>
    <property type="match status" value="1"/>
</dbReference>
<reference evidence="5 6" key="1">
    <citation type="submission" date="2019-04" db="EMBL/GenBank/DDBJ databases">
        <title>Friends and foes A comparative genomics studyof 23 Aspergillus species from section Flavi.</title>
        <authorList>
            <consortium name="DOE Joint Genome Institute"/>
            <person name="Kjaerbolling I."/>
            <person name="Vesth T."/>
            <person name="Frisvad J.C."/>
            <person name="Nybo J.L."/>
            <person name="Theobald S."/>
            <person name="Kildgaard S."/>
            <person name="Isbrandt T."/>
            <person name="Kuo A."/>
            <person name="Sato A."/>
            <person name="Lyhne E.K."/>
            <person name="Kogle M.E."/>
            <person name="Wiebenga A."/>
            <person name="Kun R.S."/>
            <person name="Lubbers R.J."/>
            <person name="Makela M.R."/>
            <person name="Barry K."/>
            <person name="Chovatia M."/>
            <person name="Clum A."/>
            <person name="Daum C."/>
            <person name="Haridas S."/>
            <person name="He G."/>
            <person name="LaButti K."/>
            <person name="Lipzen A."/>
            <person name="Mondo S."/>
            <person name="Riley R."/>
            <person name="Salamov A."/>
            <person name="Simmons B.A."/>
            <person name="Magnuson J.K."/>
            <person name="Henrissat B."/>
            <person name="Mortensen U.H."/>
            <person name="Larsen T.O."/>
            <person name="Devries R.P."/>
            <person name="Grigoriev I.V."/>
            <person name="Machida M."/>
            <person name="Baker S.E."/>
            <person name="Andersen M.R."/>
        </authorList>
    </citation>
    <scope>NUCLEOTIDE SEQUENCE [LARGE SCALE GENOMIC DNA]</scope>
    <source>
        <strain evidence="5 6">CBS 763.97</strain>
    </source>
</reference>
<sequence>MGSNGINSSTDAYRVLEAPIGQARHLRIITVGAGAAGLNFAHQINRHMQNITHVVYEKNPEVGGTWYENRYPGCACDIPSHSYQFTWEPNPHWNKFYSTAPEILQYFIGIAKKYDLYKFIKLNHQVVRAEWQESEGIWRLGIKDLKSGIIIEDWCDFMISGSGILNNWKWPNIPGLQSFKGERLHSAAWDAEAIWSAKTVAVIGNGSSGVQIVPTIQPDVKELITFLRSPTWITAGFAQSKAGPNGANFNFSDERKREFEENPGIYLKYRKEIENELNTRFKFILKDSQEQADAVKFSTKDVKAKLGEKNPLLKYFLPDFSVGCRRTTPGNGYLEALTERNVRAITESITEIVPEGIKVDSGEIVKVDMLVCATGFDVSFCPRYPVIGQNGILLSQQWKVKPEAYLTMAVPNFPNHFMFLGPNAPIGHGSVLPILEHSAKYILRMIHKCQTERIKSVVAKWDAVADFVEHINTFMTRTAWSTHCRSWFKNGKIDGPITALHPGSRIHWFHMLDQPRFEDYKWTTSDKNRFAFLGNGFSTREGEGRDLAYYFDNPDAGFESIRY</sequence>
<dbReference type="InterPro" id="IPR036188">
    <property type="entry name" value="FAD/NAD-bd_sf"/>
</dbReference>